<dbReference type="Proteomes" id="UP000825886">
    <property type="component" value="Chromosome"/>
</dbReference>
<reference evidence="1 2" key="1">
    <citation type="submission" date="2021-08" db="EMBL/GenBank/DDBJ databases">
        <title>Culture and genomic analysis of Symbiopectobacterium purcellii sp. nov. gen. nov., isolated from the leafhopper Empoasca decipiens.</title>
        <authorList>
            <person name="Nadal-Jimenez P."/>
            <person name="Siozios S."/>
            <person name="Halliday N."/>
            <person name="Camara M."/>
            <person name="Hurst G.D.D."/>
        </authorList>
    </citation>
    <scope>NUCLEOTIDE SEQUENCE [LARGE SCALE GENOMIC DNA]</scope>
    <source>
        <strain evidence="1 2">SyEd1</strain>
    </source>
</reference>
<sequence length="121" mass="13818">MSPYLHQTQNRIRIRSEYIQRNPERVTETIAQLRHIAGVQEITHRHYAGSVAICFDSKILSGDTLLAHIEPAGWLSVARNQTYIDRSLHRYTRSLAKGLALMTLDMAIKGPLVKRLVTLVR</sequence>
<organism evidence="1 2">
    <name type="scientific">Symbiopectobacterium purcellii</name>
    <dbReference type="NCBI Taxonomy" id="2871826"/>
    <lineage>
        <taxon>Bacteria</taxon>
        <taxon>Pseudomonadati</taxon>
        <taxon>Pseudomonadota</taxon>
        <taxon>Gammaproteobacteria</taxon>
        <taxon>Enterobacterales</taxon>
        <taxon>Enterobacteriaceae</taxon>
    </lineage>
</organism>
<evidence type="ECO:0000313" key="1">
    <source>
        <dbReference type="EMBL" id="QZN95232.1"/>
    </source>
</evidence>
<accession>A0ABX9AJL4</accession>
<dbReference type="EMBL" id="CP081864">
    <property type="protein sequence ID" value="QZN95232.1"/>
    <property type="molecule type" value="Genomic_DNA"/>
</dbReference>
<keyword evidence="2" id="KW-1185">Reference proteome</keyword>
<proteinExistence type="predicted"/>
<evidence type="ECO:0000313" key="2">
    <source>
        <dbReference type="Proteomes" id="UP000825886"/>
    </source>
</evidence>
<dbReference type="RefSeq" id="WP_222158338.1">
    <property type="nucleotide sequence ID" value="NZ_CP081864.1"/>
</dbReference>
<name>A0ABX9AJL4_9ENTR</name>
<protein>
    <submittedName>
        <fullName evidence="1">Uncharacterized protein</fullName>
    </submittedName>
</protein>
<gene>
    <name evidence="1" type="ORF">K6K13_18760</name>
</gene>